<evidence type="ECO:0000256" key="1">
    <source>
        <dbReference type="ARBA" id="ARBA00004651"/>
    </source>
</evidence>
<feature type="transmembrane region" description="Helical" evidence="9">
    <location>
        <begin position="224"/>
        <end position="243"/>
    </location>
</feature>
<evidence type="ECO:0000256" key="7">
    <source>
        <dbReference type="ARBA" id="ARBA00023136"/>
    </source>
</evidence>
<keyword evidence="4" id="KW-1003">Cell membrane</keyword>
<dbReference type="GO" id="GO:0005886">
    <property type="term" value="C:plasma membrane"/>
    <property type="evidence" value="ECO:0007669"/>
    <property type="project" value="UniProtKB-SubCell"/>
</dbReference>
<feature type="transmembrane region" description="Helical" evidence="9">
    <location>
        <begin position="136"/>
        <end position="155"/>
    </location>
</feature>
<evidence type="ECO:0000256" key="6">
    <source>
        <dbReference type="ARBA" id="ARBA00022989"/>
    </source>
</evidence>
<keyword evidence="7 9" id="KW-0472">Membrane</keyword>
<gene>
    <name evidence="11" type="ORF">LEP1GSC043_3775</name>
</gene>
<accession>N1UCJ6</accession>
<comment type="caution">
    <text evidence="11">The sequence shown here is derived from an EMBL/GenBank/DDBJ whole genome shotgun (WGS) entry which is preliminary data.</text>
</comment>
<feature type="transmembrane region" description="Helical" evidence="9">
    <location>
        <begin position="162"/>
        <end position="179"/>
    </location>
</feature>
<evidence type="ECO:0000313" key="11">
    <source>
        <dbReference type="EMBL" id="EMY13775.1"/>
    </source>
</evidence>
<evidence type="ECO:0000256" key="3">
    <source>
        <dbReference type="ARBA" id="ARBA00022449"/>
    </source>
</evidence>
<dbReference type="PANTHER" id="PTHR33451:SF3">
    <property type="entry name" value="MALATE-2H(+)_NA(+)-LACTATE ANTIPORTER"/>
    <property type="match status" value="1"/>
</dbReference>
<keyword evidence="5 9" id="KW-0812">Transmembrane</keyword>
<feature type="transmembrane region" description="Helical" evidence="9">
    <location>
        <begin position="93"/>
        <end position="113"/>
    </location>
</feature>
<keyword evidence="6 9" id="KW-1133">Transmembrane helix</keyword>
<comment type="similarity">
    <text evidence="8">Belongs to the NhaC Na(+)/H(+) (TC 2.A.35) antiporter family.</text>
</comment>
<feature type="transmembrane region" description="Helical" evidence="9">
    <location>
        <begin position="39"/>
        <end position="64"/>
    </location>
</feature>
<dbReference type="Pfam" id="PF03553">
    <property type="entry name" value="Na_H_antiporter"/>
    <property type="match status" value="1"/>
</dbReference>
<organism evidence="11 12">
    <name type="scientific">Leptospira weilii str. Ecochallenge</name>
    <dbReference type="NCBI Taxonomy" id="1049986"/>
    <lineage>
        <taxon>Bacteria</taxon>
        <taxon>Pseudomonadati</taxon>
        <taxon>Spirochaetota</taxon>
        <taxon>Spirochaetia</taxon>
        <taxon>Leptospirales</taxon>
        <taxon>Leptospiraceae</taxon>
        <taxon>Leptospira</taxon>
    </lineage>
</organism>
<evidence type="ECO:0000256" key="9">
    <source>
        <dbReference type="SAM" id="Phobius"/>
    </source>
</evidence>
<comment type="subcellular location">
    <subcellularLocation>
        <location evidence="1">Cell membrane</location>
        <topology evidence="1">Multi-pass membrane protein</topology>
    </subcellularLocation>
</comment>
<evidence type="ECO:0000256" key="4">
    <source>
        <dbReference type="ARBA" id="ARBA00022475"/>
    </source>
</evidence>
<name>N1UCJ6_9LEPT</name>
<evidence type="ECO:0000259" key="10">
    <source>
        <dbReference type="Pfam" id="PF03553"/>
    </source>
</evidence>
<evidence type="ECO:0000256" key="5">
    <source>
        <dbReference type="ARBA" id="ARBA00022692"/>
    </source>
</evidence>
<evidence type="ECO:0000256" key="2">
    <source>
        <dbReference type="ARBA" id="ARBA00022448"/>
    </source>
</evidence>
<sequence length="366" mass="39118">MGIETSQTFLFLITACLLSSVVSLITGSSWSTVGTVGVALMGIGTTLDVSPGIAAGAVVSGAYFGDKLSPFSETTNLASSIAGTPLFTHIQHMLYTTLPAFCIAILFFTWMGFDYSGSEGGDQKVSEVIHLLERSFRIHPILLFPPVLTFVLIYFKVPAIPSILAGILSGVLSGIFLQHSDLDFPEVYRQVLNAASKGNMANTGNSLTDALLTKGGMASMLPTVWLIFSAMFFAGAMEGAGLIQEITKGILKYANTDRSLLIGTILTSISANLLSSDQYLSILVPGKMFKKSYEERGLDSKNLSRALEDSGTMTSALVPWNTCGSFMAAALGVPVVVFLPYAVLNLSSPFISLICAWTGWTIRRKK</sequence>
<evidence type="ECO:0000313" key="12">
    <source>
        <dbReference type="Proteomes" id="UP000012249"/>
    </source>
</evidence>
<dbReference type="InterPro" id="IPR052180">
    <property type="entry name" value="NhaC_Na-H+_Antiporter"/>
</dbReference>
<dbReference type="PANTHER" id="PTHR33451">
    <property type="entry name" value="MALATE-2H(+)/NA(+)-LACTATE ANTIPORTER"/>
    <property type="match status" value="1"/>
</dbReference>
<dbReference type="GO" id="GO:0015297">
    <property type="term" value="F:antiporter activity"/>
    <property type="evidence" value="ECO:0007669"/>
    <property type="project" value="UniProtKB-KW"/>
</dbReference>
<dbReference type="InterPro" id="IPR018461">
    <property type="entry name" value="Na/H_Antiport_NhaC-like_C"/>
</dbReference>
<dbReference type="AlphaFoldDB" id="N1UCJ6"/>
<dbReference type="EMBL" id="AHMI02000218">
    <property type="protein sequence ID" value="EMY13775.1"/>
    <property type="molecule type" value="Genomic_DNA"/>
</dbReference>
<dbReference type="Proteomes" id="UP000012249">
    <property type="component" value="Unassembled WGS sequence"/>
</dbReference>
<keyword evidence="2" id="KW-0813">Transport</keyword>
<evidence type="ECO:0000256" key="8">
    <source>
        <dbReference type="ARBA" id="ARBA00038435"/>
    </source>
</evidence>
<feature type="transmembrane region" description="Helical" evidence="9">
    <location>
        <begin position="343"/>
        <end position="362"/>
    </location>
</feature>
<proteinExistence type="inferred from homology"/>
<protein>
    <submittedName>
        <fullName evidence="11">Putative Na+/H+ antiporter NhaC</fullName>
    </submittedName>
</protein>
<keyword evidence="3" id="KW-0050">Antiport</keyword>
<reference evidence="11 12" key="1">
    <citation type="submission" date="2013-02" db="EMBL/GenBank/DDBJ databases">
        <authorList>
            <person name="Harkins D.M."/>
            <person name="Durkin A.S."/>
            <person name="Brinkac L.M."/>
            <person name="Haft D.H."/>
            <person name="Selengut J.D."/>
            <person name="Sanka R."/>
            <person name="DePew J."/>
            <person name="Purushe J."/>
            <person name="Haake D.A."/>
            <person name="Matsunaga J."/>
            <person name="Vinetz J.M."/>
            <person name="Sutton G.G."/>
            <person name="Nierman W.C."/>
            <person name="Fouts D.E."/>
        </authorList>
    </citation>
    <scope>NUCLEOTIDE SEQUENCE [LARGE SCALE GENOMIC DNA]</scope>
    <source>
        <strain evidence="11 12">Ecochallenge</strain>
    </source>
</reference>
<feature type="domain" description="Na+/H+ antiporter NhaC-like C-terminal" evidence="10">
    <location>
        <begin position="61"/>
        <end position="360"/>
    </location>
</feature>